<protein>
    <submittedName>
        <fullName evidence="2">Uncharacterized protein</fullName>
    </submittedName>
</protein>
<evidence type="ECO:0000256" key="1">
    <source>
        <dbReference type="SAM" id="MobiDB-lite"/>
    </source>
</evidence>
<sequence>MKEEVEDWPAGRGGSFAQGATDLPPGYPGPPRRVRDHRVHGLRQHRDVLDELLEADGTAVLERLSEPGDPRGWRIVRTSIC</sequence>
<feature type="region of interest" description="Disordered" evidence="1">
    <location>
        <begin position="1"/>
        <end position="35"/>
    </location>
</feature>
<name>A0ABT0UH02_9ACTN</name>
<reference evidence="2" key="1">
    <citation type="submission" date="2022-06" db="EMBL/GenBank/DDBJ databases">
        <title>Genome public.</title>
        <authorList>
            <person name="Sun Q."/>
        </authorList>
    </citation>
    <scope>NUCLEOTIDE SEQUENCE</scope>
    <source>
        <strain evidence="2">CWNU-1</strain>
    </source>
</reference>
<accession>A0ABT0UH02</accession>
<proteinExistence type="predicted"/>
<dbReference type="EMBL" id="JAMQAW010000001">
    <property type="protein sequence ID" value="MCM2386905.1"/>
    <property type="molecule type" value="Genomic_DNA"/>
</dbReference>
<comment type="caution">
    <text evidence="2">The sequence shown here is derived from an EMBL/GenBank/DDBJ whole genome shotgun (WGS) entry which is preliminary data.</text>
</comment>
<dbReference type="Proteomes" id="UP001431429">
    <property type="component" value="Unassembled WGS sequence"/>
</dbReference>
<gene>
    <name evidence="2" type="ORF">NBG84_01015</name>
</gene>
<keyword evidence="3" id="KW-1185">Reference proteome</keyword>
<dbReference type="RefSeq" id="WP_250917261.1">
    <property type="nucleotide sequence ID" value="NZ_JAMQAW010000001.1"/>
</dbReference>
<evidence type="ECO:0000313" key="3">
    <source>
        <dbReference type="Proteomes" id="UP001431429"/>
    </source>
</evidence>
<evidence type="ECO:0000313" key="2">
    <source>
        <dbReference type="EMBL" id="MCM2386905.1"/>
    </source>
</evidence>
<organism evidence="2 3">
    <name type="scientific">Streptomyces albipurpureus</name>
    <dbReference type="NCBI Taxonomy" id="2897419"/>
    <lineage>
        <taxon>Bacteria</taxon>
        <taxon>Bacillati</taxon>
        <taxon>Actinomycetota</taxon>
        <taxon>Actinomycetes</taxon>
        <taxon>Kitasatosporales</taxon>
        <taxon>Streptomycetaceae</taxon>
        <taxon>Streptomyces</taxon>
    </lineage>
</organism>